<dbReference type="InterPro" id="IPR007049">
    <property type="entry name" value="Carb-sel_porin_OprB"/>
</dbReference>
<gene>
    <name evidence="3" type="ORF">ACFOEX_10485</name>
</gene>
<comment type="caution">
    <text evidence="3">The sequence shown here is derived from an EMBL/GenBank/DDBJ whole genome shotgun (WGS) entry which is preliminary data.</text>
</comment>
<feature type="chain" id="PRO_5044991734" evidence="2">
    <location>
        <begin position="35"/>
        <end position="433"/>
    </location>
</feature>
<name>A0ABV7LI02_9HYPH</name>
<feature type="signal peptide" evidence="2">
    <location>
        <begin position="1"/>
        <end position="34"/>
    </location>
</feature>
<keyword evidence="2" id="KW-0732">Signal</keyword>
<sequence>MSRTVTIRNRGAALARAGGLALLALAGADAAAGAAEQEGARRRRPPEAEAPAGDALAGLSWGMEASADLMANARGGRRRAGGAALAARPHVDADLEALAGWRGASLHAGIQLAGGRGLAVVTGAFAPPSGAETAPTLRPAGIWLRQSLAGGALTLRAGHLLADSAFAALTAAGAFVNAGFGWPLPAAAALPGGGPAWPAAAPGVEAQARLAPAWTFRAGVYAGAPWRSGRWNRRGPGRAWRHGAFMIAELAGEGAGPGDLPGALKFGAWRATQRFPAPDAAPPAQRGHGLHGFHVAVEQTLWRGAGGGEVTAFGRLSWTPLARRAPVDLAIDAGVTVTGLLAARPDDVLAVGAVYARPVRSACADLERERLPVPELTLEASWRAAVTGGLSLQPFVQYVRRPGGGGPDALRPWRRTPDAVVVGLRTSTELPAQ</sequence>
<dbReference type="EMBL" id="JBHRUV010000055">
    <property type="protein sequence ID" value="MFC3266778.1"/>
    <property type="molecule type" value="Genomic_DNA"/>
</dbReference>
<dbReference type="PANTHER" id="PTHR37944:SF1">
    <property type="entry name" value="PORIN B"/>
    <property type="match status" value="1"/>
</dbReference>
<keyword evidence="4" id="KW-1185">Reference proteome</keyword>
<dbReference type="InterPro" id="IPR038673">
    <property type="entry name" value="OprB_sf"/>
</dbReference>
<evidence type="ECO:0000256" key="2">
    <source>
        <dbReference type="RuleBase" id="RU363072"/>
    </source>
</evidence>
<evidence type="ECO:0000313" key="4">
    <source>
        <dbReference type="Proteomes" id="UP001595536"/>
    </source>
</evidence>
<dbReference type="Proteomes" id="UP001595536">
    <property type="component" value="Unassembled WGS sequence"/>
</dbReference>
<dbReference type="Gene3D" id="2.40.160.180">
    <property type="entry name" value="Carbohydrate-selective porin OprB"/>
    <property type="match status" value="1"/>
</dbReference>
<dbReference type="InterPro" id="IPR052932">
    <property type="entry name" value="OprB_Porin"/>
</dbReference>
<evidence type="ECO:0000256" key="1">
    <source>
        <dbReference type="ARBA" id="ARBA00008769"/>
    </source>
</evidence>
<organism evidence="3 4">
    <name type="scientific">Camelimonas abortus</name>
    <dbReference type="NCBI Taxonomy" id="1017184"/>
    <lineage>
        <taxon>Bacteria</taxon>
        <taxon>Pseudomonadati</taxon>
        <taxon>Pseudomonadota</taxon>
        <taxon>Alphaproteobacteria</taxon>
        <taxon>Hyphomicrobiales</taxon>
        <taxon>Chelatococcaceae</taxon>
        <taxon>Camelimonas</taxon>
    </lineage>
</organism>
<dbReference type="RefSeq" id="WP_376832447.1">
    <property type="nucleotide sequence ID" value="NZ_JBHLWR010000006.1"/>
</dbReference>
<dbReference type="Pfam" id="PF04966">
    <property type="entry name" value="OprB"/>
    <property type="match status" value="1"/>
</dbReference>
<proteinExistence type="inferred from homology"/>
<reference evidence="4" key="1">
    <citation type="journal article" date="2019" name="Int. J. Syst. Evol. Microbiol.">
        <title>The Global Catalogue of Microorganisms (GCM) 10K type strain sequencing project: providing services to taxonomists for standard genome sequencing and annotation.</title>
        <authorList>
            <consortium name="The Broad Institute Genomics Platform"/>
            <consortium name="The Broad Institute Genome Sequencing Center for Infectious Disease"/>
            <person name="Wu L."/>
            <person name="Ma J."/>
        </authorList>
    </citation>
    <scope>NUCLEOTIDE SEQUENCE [LARGE SCALE GENOMIC DNA]</scope>
    <source>
        <strain evidence="4">CCM 7941</strain>
    </source>
</reference>
<comment type="similarity">
    <text evidence="1 2">Belongs to the OprB family.</text>
</comment>
<protein>
    <submittedName>
        <fullName evidence="3">Carbohydrate porin</fullName>
    </submittedName>
</protein>
<dbReference type="PANTHER" id="PTHR37944">
    <property type="entry name" value="PORIN B"/>
    <property type="match status" value="1"/>
</dbReference>
<evidence type="ECO:0000313" key="3">
    <source>
        <dbReference type="EMBL" id="MFC3266778.1"/>
    </source>
</evidence>
<accession>A0ABV7LI02</accession>